<reference evidence="2 3" key="1">
    <citation type="journal article" date="2014" name="Nature">
        <title>An environmental bacterial taxon with a large and distinct metabolic repertoire.</title>
        <authorList>
            <person name="Wilson M.C."/>
            <person name="Mori T."/>
            <person name="Ruckert C."/>
            <person name="Uria A.R."/>
            <person name="Helf M.J."/>
            <person name="Takada K."/>
            <person name="Gernert C."/>
            <person name="Steffens U.A."/>
            <person name="Heycke N."/>
            <person name="Schmitt S."/>
            <person name="Rinke C."/>
            <person name="Helfrich E.J."/>
            <person name="Brachmann A.O."/>
            <person name="Gurgui C."/>
            <person name="Wakimoto T."/>
            <person name="Kracht M."/>
            <person name="Crusemann M."/>
            <person name="Hentschel U."/>
            <person name="Abe I."/>
            <person name="Matsunaga S."/>
            <person name="Kalinowski J."/>
            <person name="Takeyama H."/>
            <person name="Piel J."/>
        </authorList>
    </citation>
    <scope>NUCLEOTIDE SEQUENCE [LARGE SCALE GENOMIC DNA]</scope>
    <source>
        <strain evidence="3">TSY1</strain>
    </source>
</reference>
<dbReference type="Pfam" id="PF24696">
    <property type="entry name" value="UGSC"/>
    <property type="match status" value="1"/>
</dbReference>
<dbReference type="InterPro" id="IPR057767">
    <property type="entry name" value="UGSC-like_dom"/>
</dbReference>
<proteinExistence type="predicted"/>
<accession>W4LE43</accession>
<name>W4LE43_ENTF1</name>
<evidence type="ECO:0000313" key="2">
    <source>
        <dbReference type="EMBL" id="ETW96204.1"/>
    </source>
</evidence>
<dbReference type="EMBL" id="AZHW01000821">
    <property type="protein sequence ID" value="ETW96204.1"/>
    <property type="molecule type" value="Genomic_DNA"/>
</dbReference>
<protein>
    <recommendedName>
        <fullName evidence="1">UGSC-like domain-containing protein</fullName>
    </recommendedName>
</protein>
<dbReference type="AlphaFoldDB" id="W4LE43"/>
<keyword evidence="3" id="KW-1185">Reference proteome</keyword>
<sequence length="100" mass="10785">MSQDNIQKMVLIRPVNEPDTAESTYAPRVADLSGKRVGLLDNSKHNANKMLDAVAAILDQQYGFSNIVRHRKPSASKPVAPEVIESLGEACDLVIVGVGD</sequence>
<evidence type="ECO:0000313" key="3">
    <source>
        <dbReference type="Proteomes" id="UP000019141"/>
    </source>
</evidence>
<dbReference type="HOGENOM" id="CLU_179842_0_0_7"/>
<comment type="caution">
    <text evidence="2">The sequence shown here is derived from an EMBL/GenBank/DDBJ whole genome shotgun (WGS) entry which is preliminary data.</text>
</comment>
<gene>
    <name evidence="2" type="ORF">ETSY1_27545</name>
</gene>
<feature type="domain" description="UGSC-like" evidence="1">
    <location>
        <begin position="12"/>
        <end position="100"/>
    </location>
</feature>
<dbReference type="Proteomes" id="UP000019141">
    <property type="component" value="Unassembled WGS sequence"/>
</dbReference>
<evidence type="ECO:0000259" key="1">
    <source>
        <dbReference type="Pfam" id="PF24696"/>
    </source>
</evidence>
<organism evidence="2 3">
    <name type="scientific">Entotheonella factor</name>
    <dbReference type="NCBI Taxonomy" id="1429438"/>
    <lineage>
        <taxon>Bacteria</taxon>
        <taxon>Pseudomonadati</taxon>
        <taxon>Nitrospinota/Tectimicrobiota group</taxon>
        <taxon>Candidatus Tectimicrobiota</taxon>
        <taxon>Candidatus Entotheonellia</taxon>
        <taxon>Candidatus Entotheonellales</taxon>
        <taxon>Candidatus Entotheonellaceae</taxon>
        <taxon>Candidatus Entotheonella</taxon>
    </lineage>
</organism>